<reference evidence="1" key="1">
    <citation type="submission" date="2020-03" db="EMBL/GenBank/DDBJ databases">
        <authorList>
            <person name="Weist P."/>
        </authorList>
    </citation>
    <scope>NUCLEOTIDE SEQUENCE</scope>
</reference>
<organism evidence="1 2">
    <name type="scientific">Pleuronectes platessa</name>
    <name type="common">European plaice</name>
    <dbReference type="NCBI Taxonomy" id="8262"/>
    <lineage>
        <taxon>Eukaryota</taxon>
        <taxon>Metazoa</taxon>
        <taxon>Chordata</taxon>
        <taxon>Craniata</taxon>
        <taxon>Vertebrata</taxon>
        <taxon>Euteleostomi</taxon>
        <taxon>Actinopterygii</taxon>
        <taxon>Neopterygii</taxon>
        <taxon>Teleostei</taxon>
        <taxon>Neoteleostei</taxon>
        <taxon>Acanthomorphata</taxon>
        <taxon>Carangaria</taxon>
        <taxon>Pleuronectiformes</taxon>
        <taxon>Pleuronectoidei</taxon>
        <taxon>Pleuronectidae</taxon>
        <taxon>Pleuronectes</taxon>
    </lineage>
</organism>
<keyword evidence="2" id="KW-1185">Reference proteome</keyword>
<sequence>MLFCNMPALNRHRALELQLKLHNMKQQPKWAAAGFLLLYTDDWCPGVGVDDVMSQESSISSRGGGFTLLLRLSPRDKPPDLSCLLHLTPSCCPSDSDDRKTTDKL</sequence>
<proteinExistence type="predicted"/>
<evidence type="ECO:0000313" key="2">
    <source>
        <dbReference type="Proteomes" id="UP001153269"/>
    </source>
</evidence>
<evidence type="ECO:0000313" key="1">
    <source>
        <dbReference type="EMBL" id="CAB1424864.1"/>
    </source>
</evidence>
<comment type="caution">
    <text evidence="1">The sequence shown here is derived from an EMBL/GenBank/DDBJ whole genome shotgun (WGS) entry which is preliminary data.</text>
</comment>
<name>A0A9N7YHY7_PLEPL</name>
<dbReference type="AlphaFoldDB" id="A0A9N7YHY7"/>
<protein>
    <submittedName>
        <fullName evidence="1">Uncharacterized protein</fullName>
    </submittedName>
</protein>
<gene>
    <name evidence="1" type="ORF">PLEPLA_LOCUS12793</name>
</gene>
<accession>A0A9N7YHY7</accession>
<dbReference type="EMBL" id="CADEAL010000760">
    <property type="protein sequence ID" value="CAB1424864.1"/>
    <property type="molecule type" value="Genomic_DNA"/>
</dbReference>
<dbReference type="Proteomes" id="UP001153269">
    <property type="component" value="Unassembled WGS sequence"/>
</dbReference>